<proteinExistence type="predicted"/>
<feature type="domain" description="DEK-C" evidence="3">
    <location>
        <begin position="2"/>
        <end position="63"/>
    </location>
</feature>
<evidence type="ECO:0000313" key="5">
    <source>
        <dbReference type="Proteomes" id="UP000256964"/>
    </source>
</evidence>
<dbReference type="PROSITE" id="PS51998">
    <property type="entry name" value="DEK_C"/>
    <property type="match status" value="1"/>
</dbReference>
<dbReference type="SUPFAM" id="SSF47592">
    <property type="entry name" value="SWIB/MDM2 domain"/>
    <property type="match status" value="1"/>
</dbReference>
<dbReference type="PROSITE" id="PS51925">
    <property type="entry name" value="SWIB_MDM2"/>
    <property type="match status" value="1"/>
</dbReference>
<feature type="compositionally biased region" description="Basic and acidic residues" evidence="1">
    <location>
        <begin position="105"/>
        <end position="115"/>
    </location>
</feature>
<accession>A0A371D9N0</accession>
<dbReference type="Proteomes" id="UP000256964">
    <property type="component" value="Unassembled WGS sequence"/>
</dbReference>
<dbReference type="InterPro" id="IPR014876">
    <property type="entry name" value="DEK_C"/>
</dbReference>
<dbReference type="AlphaFoldDB" id="A0A371D9N0"/>
<evidence type="ECO:0000313" key="4">
    <source>
        <dbReference type="EMBL" id="RDX49237.1"/>
    </source>
</evidence>
<evidence type="ECO:0000256" key="1">
    <source>
        <dbReference type="SAM" id="MobiDB-lite"/>
    </source>
</evidence>
<dbReference type="Pfam" id="PF02201">
    <property type="entry name" value="SWIB"/>
    <property type="match status" value="1"/>
</dbReference>
<dbReference type="PANTHER" id="PTHR13844">
    <property type="entry name" value="SWI/SNF-RELATED MATRIX-ASSOCIATED ACTIN-DEPENDENT REGULATOR OF CHROMATIN SUBFAMILY D"/>
    <property type="match status" value="1"/>
</dbReference>
<dbReference type="OrthoDB" id="10251073at2759"/>
<organism evidence="4 5">
    <name type="scientific">Lentinus brumalis</name>
    <dbReference type="NCBI Taxonomy" id="2498619"/>
    <lineage>
        <taxon>Eukaryota</taxon>
        <taxon>Fungi</taxon>
        <taxon>Dikarya</taxon>
        <taxon>Basidiomycota</taxon>
        <taxon>Agaricomycotina</taxon>
        <taxon>Agaricomycetes</taxon>
        <taxon>Polyporales</taxon>
        <taxon>Polyporaceae</taxon>
        <taxon>Lentinus</taxon>
    </lineage>
</organism>
<dbReference type="InterPro" id="IPR019835">
    <property type="entry name" value="SWIB_domain"/>
</dbReference>
<sequence>MESSVAALEPKVRQILGAPGIDLSTISAKRVRKQLLEIDPTLTPEFVKDKKEDIDKIIQVVYEEISQEQQGGEEEEEVPTKRAREEDASEGQGSAPLKKAKKTKTKQEQLDEDYARQLQNEINGGRARTSRAASSKPKANGTKRGKKGPKSSATVNSDGEEESGEEKPKKRGGGFKKEYTLSPPLAALLGVEKLSRPQVVKQLWVHIKANNMQNPENKKEIMCDESFRAVFGVDKIDMFKMNKELGVHLYEPEAAS</sequence>
<name>A0A371D9N0_9APHY</name>
<dbReference type="Gene3D" id="1.10.245.10">
    <property type="entry name" value="SWIB/MDM2 domain"/>
    <property type="match status" value="1"/>
</dbReference>
<evidence type="ECO:0000259" key="3">
    <source>
        <dbReference type="PROSITE" id="PS51998"/>
    </source>
</evidence>
<feature type="domain" description="DM2" evidence="2">
    <location>
        <begin position="174"/>
        <end position="251"/>
    </location>
</feature>
<dbReference type="InterPro" id="IPR003121">
    <property type="entry name" value="SWIB_MDM2_domain"/>
</dbReference>
<dbReference type="STRING" id="139420.A0A371D9N0"/>
<dbReference type="CDD" id="cd10567">
    <property type="entry name" value="SWIB-MDM2_like"/>
    <property type="match status" value="1"/>
</dbReference>
<dbReference type="SMART" id="SM00151">
    <property type="entry name" value="SWIB"/>
    <property type="match status" value="1"/>
</dbReference>
<feature type="region of interest" description="Disordered" evidence="1">
    <location>
        <begin position="64"/>
        <end position="178"/>
    </location>
</feature>
<dbReference type="InterPro" id="IPR036885">
    <property type="entry name" value="SWIB_MDM2_dom_sf"/>
</dbReference>
<reference evidence="4 5" key="1">
    <citation type="journal article" date="2018" name="Biotechnol. Biofuels">
        <title>Integrative visual omics of the white-rot fungus Polyporus brumalis exposes the biotechnological potential of its oxidative enzymes for delignifying raw plant biomass.</title>
        <authorList>
            <person name="Miyauchi S."/>
            <person name="Rancon A."/>
            <person name="Drula E."/>
            <person name="Hage H."/>
            <person name="Chaduli D."/>
            <person name="Favel A."/>
            <person name="Grisel S."/>
            <person name="Henrissat B."/>
            <person name="Herpoel-Gimbert I."/>
            <person name="Ruiz-Duenas F.J."/>
            <person name="Chevret D."/>
            <person name="Hainaut M."/>
            <person name="Lin J."/>
            <person name="Wang M."/>
            <person name="Pangilinan J."/>
            <person name="Lipzen A."/>
            <person name="Lesage-Meessen L."/>
            <person name="Navarro D."/>
            <person name="Riley R."/>
            <person name="Grigoriev I.V."/>
            <person name="Zhou S."/>
            <person name="Raouche S."/>
            <person name="Rosso M.N."/>
        </authorList>
    </citation>
    <scope>NUCLEOTIDE SEQUENCE [LARGE SCALE GENOMIC DNA]</scope>
    <source>
        <strain evidence="4 5">BRFM 1820</strain>
    </source>
</reference>
<evidence type="ECO:0000259" key="2">
    <source>
        <dbReference type="PROSITE" id="PS51925"/>
    </source>
</evidence>
<keyword evidence="5" id="KW-1185">Reference proteome</keyword>
<gene>
    <name evidence="4" type="ORF">OH76DRAFT_1483202</name>
</gene>
<protein>
    <submittedName>
        <fullName evidence="4">SWIB-domain-containing protein</fullName>
    </submittedName>
</protein>
<dbReference type="EMBL" id="KZ857406">
    <property type="protein sequence ID" value="RDX49237.1"/>
    <property type="molecule type" value="Genomic_DNA"/>
</dbReference>